<name>Q3A3S3_SYNC1</name>
<dbReference type="NCBIfam" id="TIGR00594">
    <property type="entry name" value="polc"/>
    <property type="match status" value="1"/>
</dbReference>
<evidence type="ECO:0000256" key="2">
    <source>
        <dbReference type="ARBA" id="ARBA00022679"/>
    </source>
</evidence>
<evidence type="ECO:0000259" key="7">
    <source>
        <dbReference type="SMART" id="SM00481"/>
    </source>
</evidence>
<evidence type="ECO:0000256" key="3">
    <source>
        <dbReference type="ARBA" id="ARBA00022695"/>
    </source>
</evidence>
<reference evidence="9" key="1">
    <citation type="submission" date="2005-10" db="EMBL/GenBank/DDBJ databases">
        <title>Complete sequence of Pelobacter carbinolicus DSM 2380.</title>
        <authorList>
            <person name="Copeland A."/>
            <person name="Lucas S."/>
            <person name="Lapidus A."/>
            <person name="Barry K."/>
            <person name="Detter J.C."/>
            <person name="Glavina T."/>
            <person name="Hammon N."/>
            <person name="Israni S."/>
            <person name="Pitluck S."/>
            <person name="Chertkov O."/>
            <person name="Schmutz J."/>
            <person name="Larimer F."/>
            <person name="Land M."/>
            <person name="Kyrpides N."/>
            <person name="Ivanova N."/>
            <person name="Richardson P."/>
        </authorList>
    </citation>
    <scope>NUCLEOTIDE SEQUENCE [LARGE SCALE GENOMIC DNA]</scope>
    <source>
        <strain evidence="9">DSM 2380 / NBRC 103641 / GraBd1</strain>
    </source>
</reference>
<evidence type="ECO:0000256" key="6">
    <source>
        <dbReference type="ARBA" id="ARBA00049244"/>
    </source>
</evidence>
<dbReference type="STRING" id="338963.Pcar_1741"/>
<dbReference type="EMBL" id="CP000142">
    <property type="protein sequence ID" value="ABA88984.3"/>
    <property type="molecule type" value="Genomic_DNA"/>
</dbReference>
<keyword evidence="9" id="KW-1185">Reference proteome</keyword>
<dbReference type="SMART" id="SM00481">
    <property type="entry name" value="POLIIIAc"/>
    <property type="match status" value="1"/>
</dbReference>
<evidence type="ECO:0000313" key="9">
    <source>
        <dbReference type="Proteomes" id="UP000002534"/>
    </source>
</evidence>
<evidence type="ECO:0000313" key="8">
    <source>
        <dbReference type="EMBL" id="ABA88984.3"/>
    </source>
</evidence>
<dbReference type="SUPFAM" id="SSF89550">
    <property type="entry name" value="PHP domain-like"/>
    <property type="match status" value="1"/>
</dbReference>
<dbReference type="GO" id="GO:0008408">
    <property type="term" value="F:3'-5' exonuclease activity"/>
    <property type="evidence" value="ECO:0007669"/>
    <property type="project" value="InterPro"/>
</dbReference>
<dbReference type="InterPro" id="IPR040982">
    <property type="entry name" value="DNA_pol3_finger"/>
</dbReference>
<dbReference type="GO" id="GO:0006260">
    <property type="term" value="P:DNA replication"/>
    <property type="evidence" value="ECO:0007669"/>
    <property type="project" value="UniProtKB-KW"/>
</dbReference>
<proteinExistence type="predicted"/>
<gene>
    <name evidence="8" type="primary">dnaE-2</name>
    <name evidence="8" type="ordered locus">Pcar_1741</name>
</gene>
<dbReference type="InterPro" id="IPR003141">
    <property type="entry name" value="Pol/His_phosphatase_N"/>
</dbReference>
<dbReference type="InterPro" id="IPR016195">
    <property type="entry name" value="Pol/histidinol_Pase-like"/>
</dbReference>
<reference evidence="8 9" key="2">
    <citation type="journal article" date="2012" name="BMC Genomics">
        <title>The genome of Pelobacter carbinolicus reveals surprising metabolic capabilities and physiological features.</title>
        <authorList>
            <person name="Aklujkar M."/>
            <person name="Haveman S.A."/>
            <person name="Didonato R.Jr."/>
            <person name="Chertkov O."/>
            <person name="Han C.S."/>
            <person name="Land M.L."/>
            <person name="Brown P."/>
            <person name="Lovley D.R."/>
        </authorList>
    </citation>
    <scope>NUCLEOTIDE SEQUENCE [LARGE SCALE GENOMIC DNA]</scope>
    <source>
        <strain evidence="9">DSM 2380 / NBRC 103641 / GraBd1</strain>
    </source>
</reference>
<dbReference type="PANTHER" id="PTHR32294">
    <property type="entry name" value="DNA POLYMERASE III SUBUNIT ALPHA"/>
    <property type="match status" value="1"/>
</dbReference>
<dbReference type="RefSeq" id="WP_011341476.1">
    <property type="nucleotide sequence ID" value="NC_007498.2"/>
</dbReference>
<dbReference type="Pfam" id="PF14579">
    <property type="entry name" value="HHH_6"/>
    <property type="match status" value="1"/>
</dbReference>
<comment type="catalytic activity">
    <reaction evidence="6">
        <text>DNA(n) + a 2'-deoxyribonucleoside 5'-triphosphate = DNA(n+1) + diphosphate</text>
        <dbReference type="Rhea" id="RHEA:22508"/>
        <dbReference type="Rhea" id="RHEA-COMP:17339"/>
        <dbReference type="Rhea" id="RHEA-COMP:17340"/>
        <dbReference type="ChEBI" id="CHEBI:33019"/>
        <dbReference type="ChEBI" id="CHEBI:61560"/>
        <dbReference type="ChEBI" id="CHEBI:173112"/>
        <dbReference type="EC" id="2.7.7.7"/>
    </reaction>
</comment>
<dbReference type="HOGENOM" id="CLU_001600_0_1_7"/>
<dbReference type="Proteomes" id="UP000002534">
    <property type="component" value="Chromosome"/>
</dbReference>
<evidence type="ECO:0000256" key="1">
    <source>
        <dbReference type="ARBA" id="ARBA00012417"/>
    </source>
</evidence>
<protein>
    <recommendedName>
        <fullName evidence="1">DNA-directed DNA polymerase</fullName>
        <ecNumber evidence="1">2.7.7.7</ecNumber>
    </recommendedName>
</protein>
<dbReference type="Gene3D" id="1.10.10.1600">
    <property type="entry name" value="Bacterial DNA polymerase III alpha subunit, thumb domain"/>
    <property type="match status" value="1"/>
</dbReference>
<dbReference type="eggNOG" id="COG0587">
    <property type="taxonomic scope" value="Bacteria"/>
</dbReference>
<dbReference type="KEGG" id="pca:Pcar_1741"/>
<dbReference type="Gene3D" id="1.10.150.870">
    <property type="match status" value="1"/>
</dbReference>
<dbReference type="InterPro" id="IPR029460">
    <property type="entry name" value="DNAPol_HHH"/>
</dbReference>
<keyword evidence="3" id="KW-0548">Nucleotidyltransferase</keyword>
<dbReference type="InterPro" id="IPR011708">
    <property type="entry name" value="DNA_pol3_alpha_NTPase_dom"/>
</dbReference>
<evidence type="ECO:0000256" key="4">
    <source>
        <dbReference type="ARBA" id="ARBA00022705"/>
    </source>
</evidence>
<keyword evidence="4" id="KW-0235">DNA replication</keyword>
<dbReference type="CDD" id="cd04485">
    <property type="entry name" value="DnaE_OBF"/>
    <property type="match status" value="1"/>
</dbReference>
<dbReference type="InterPro" id="IPR004013">
    <property type="entry name" value="PHP_dom"/>
</dbReference>
<dbReference type="GO" id="GO:0003887">
    <property type="term" value="F:DNA-directed DNA polymerase activity"/>
    <property type="evidence" value="ECO:0007669"/>
    <property type="project" value="UniProtKB-KW"/>
</dbReference>
<accession>Q3A3S3</accession>
<keyword evidence="2" id="KW-0808">Transferase</keyword>
<keyword evidence="5" id="KW-0239">DNA-directed DNA polymerase</keyword>
<dbReference type="Pfam" id="PF02811">
    <property type="entry name" value="PHP"/>
    <property type="match status" value="1"/>
</dbReference>
<dbReference type="AlphaFoldDB" id="Q3A3S3"/>
<feature type="domain" description="Polymerase/histidinol phosphatase N-terminal" evidence="7">
    <location>
        <begin position="4"/>
        <end position="71"/>
    </location>
</feature>
<evidence type="ECO:0000256" key="5">
    <source>
        <dbReference type="ARBA" id="ARBA00022932"/>
    </source>
</evidence>
<dbReference type="EC" id="2.7.7.7" evidence="1"/>
<dbReference type="InterPro" id="IPR041931">
    <property type="entry name" value="DNA_pol3_alpha_thumb_dom"/>
</dbReference>
<dbReference type="Pfam" id="PF07733">
    <property type="entry name" value="DNA_pol3_alpha"/>
    <property type="match status" value="1"/>
</dbReference>
<sequence length="1015" mass="112844">MHFTHLHVHSAFSPNWGIHSPATLCAAAKAAGMTRLALTDRNGMYGIPCFLEAAQKAGIAPLIGAEAVSGSQRAVLLARNQDGYANLCRLLSALHDPQPFDLAVALATWREGLYILSDNAAVLGRLAEQSREGLFVETSPGHRMEQAMFLARRLGLPPVATSRAVFLQNADIKTHRVLRAIAGNTTLSRLSAETCAGPADFLRAETDLKAAFPHYPEALENAARIADNCQTNWDFSATIFPRFRGLADQQASTLLERRAHEGAIRRYGEMNTKIAARLSKELTIIRDKGFAHYFLVVQELAKRSPRTCGRGSAAASLVAYCLGITHVDPLRYNLFFERFLNKGRIDPPDIDIDFPWDERDAVLDFAFQRYGNQRAAMVANQVGFKSRGALREVAKVFGMPADEIKTITRRLSSHWSIQRGTKAMDSHPLFRGESLSSDWQDILAIATRLNGQLRHLSQHCGGLVIVPDDIRQYVPTEVSAKGRPLIQWEKDQTEAAGLVKIDILGNRSLAVIRDALTAVHHHTGNNIDYRNWQPLTDAKTRALLCSGDTIGCFYIESPATRQLLKKMWGNRPMPDEDTLFEHLVMASSIIRPAANNVIREFVARMHGKPWHHLHPLLEPILDETYGLAVYQEQITQIAMALSGFSASEGDRLRKIISKKDKGKTLDDYRQRFMQGGNRNGISAAVLKKIWQQVLSFAGYSFCKPHSASYALVSCKAAWLKANHPAEFMAAVISNGGGYYTPLGYLSEARRMGLHILTPDINTSDRAYRGKDRDLRIGLMQIAAVAQATIEVILNERRKNGPFSDYENFLWRLPHLPVADIKQLIKAGCFDALEGSEQRPGLIWRLLQLQRGPATAADTLFVTEPEPPPVLPPYDAVTLQTQELETLGMPVGSHPLVPYAEAIRSSGAVPAAELSRWIGRHITLVGWWVTGKPVRTVKGQPMEFVTFEDATALFDATFFPAAYARFCRNFGRSRPYLIKGVVDEEFGVATINVMWLGFLDEQGKTLSKQNVAMRRL</sequence>
<dbReference type="Gene3D" id="3.20.20.140">
    <property type="entry name" value="Metal-dependent hydrolases"/>
    <property type="match status" value="1"/>
</dbReference>
<organism evidence="8 9">
    <name type="scientific">Syntrophotalea carbinolica (strain DSM 2380 / NBRC 103641 / GraBd1)</name>
    <name type="common">Pelobacter carbinolicus</name>
    <dbReference type="NCBI Taxonomy" id="338963"/>
    <lineage>
        <taxon>Bacteria</taxon>
        <taxon>Pseudomonadati</taxon>
        <taxon>Thermodesulfobacteriota</taxon>
        <taxon>Desulfuromonadia</taxon>
        <taxon>Desulfuromonadales</taxon>
        <taxon>Syntrophotaleaceae</taxon>
        <taxon>Syntrophotalea</taxon>
    </lineage>
</organism>
<dbReference type="InterPro" id="IPR004805">
    <property type="entry name" value="DnaE2/DnaE/PolC"/>
</dbReference>
<dbReference type="Pfam" id="PF17657">
    <property type="entry name" value="DNA_pol3_finger"/>
    <property type="match status" value="1"/>
</dbReference>